<evidence type="ECO:0000313" key="1">
    <source>
        <dbReference type="EMBL" id="OME12916.1"/>
    </source>
</evidence>
<organism evidence="1 2">
    <name type="scientific">Paenibacillus odorifer</name>
    <dbReference type="NCBI Taxonomy" id="189426"/>
    <lineage>
        <taxon>Bacteria</taxon>
        <taxon>Bacillati</taxon>
        <taxon>Bacillota</taxon>
        <taxon>Bacilli</taxon>
        <taxon>Bacillales</taxon>
        <taxon>Paenibacillaceae</taxon>
        <taxon>Paenibacillus</taxon>
    </lineage>
</organism>
<reference evidence="1 2" key="1">
    <citation type="submission" date="2016-10" db="EMBL/GenBank/DDBJ databases">
        <title>Paenibacillus species isolates.</title>
        <authorList>
            <person name="Beno S.M."/>
        </authorList>
    </citation>
    <scope>NUCLEOTIDE SEQUENCE [LARGE SCALE GENOMIC DNA]</scope>
    <source>
        <strain evidence="1 2">FSL H7-0918</strain>
    </source>
</reference>
<proteinExistence type="predicted"/>
<evidence type="ECO:0000313" key="2">
    <source>
        <dbReference type="Proteomes" id="UP000187323"/>
    </source>
</evidence>
<dbReference type="AlphaFoldDB" id="A0AB36J6E6"/>
<dbReference type="EMBL" id="MPTO01000031">
    <property type="protein sequence ID" value="OME12916.1"/>
    <property type="molecule type" value="Genomic_DNA"/>
</dbReference>
<name>A0AB36J6E6_9BACL</name>
<comment type="caution">
    <text evidence="1">The sequence shown here is derived from an EMBL/GenBank/DDBJ whole genome shotgun (WGS) entry which is preliminary data.</text>
</comment>
<accession>A0AB36J6E6</accession>
<protein>
    <submittedName>
        <fullName evidence="1">Uncharacterized protein</fullName>
    </submittedName>
</protein>
<gene>
    <name evidence="1" type="ORF">BSK47_26105</name>
</gene>
<sequence>MLPITPMPAISRYAAWLKLSKIFLLFNTLLGRNPKFFIFTLEPSILIIVVDPEGTFIVIP</sequence>
<dbReference type="Proteomes" id="UP000187323">
    <property type="component" value="Unassembled WGS sequence"/>
</dbReference>